<evidence type="ECO:0000256" key="3">
    <source>
        <dbReference type="HAMAP-Rule" id="MF_00023"/>
    </source>
</evidence>
<dbReference type="PANTHER" id="PTHR30308:SF2">
    <property type="entry name" value="SSRA-BINDING PROTEIN"/>
    <property type="match status" value="1"/>
</dbReference>
<dbReference type="SUPFAM" id="SSF74982">
    <property type="entry name" value="Small protein B (SmpB)"/>
    <property type="match status" value="1"/>
</dbReference>
<organism evidence="4 5">
    <name type="scientific">Candidatus Amesbacteria bacterium GW2011_GWC2_45_19</name>
    <dbReference type="NCBI Taxonomy" id="1618366"/>
    <lineage>
        <taxon>Bacteria</taxon>
        <taxon>Candidatus Amesiibacteriota</taxon>
    </lineage>
</organism>
<keyword evidence="2 3" id="KW-0694">RNA-binding</keyword>
<dbReference type="CDD" id="cd09294">
    <property type="entry name" value="SmpB"/>
    <property type="match status" value="1"/>
</dbReference>
<keyword evidence="1 3" id="KW-0963">Cytoplasm</keyword>
<name>A0A0G1M3L8_9BACT</name>
<dbReference type="PATRIC" id="fig|1618366.3.peg.666"/>
<evidence type="ECO:0000313" key="4">
    <source>
        <dbReference type="EMBL" id="KKU02667.1"/>
    </source>
</evidence>
<dbReference type="NCBIfam" id="TIGR00086">
    <property type="entry name" value="smpB"/>
    <property type="match status" value="1"/>
</dbReference>
<reference evidence="4 5" key="1">
    <citation type="journal article" date="2015" name="Nature">
        <title>rRNA introns, odd ribosomes, and small enigmatic genomes across a large radiation of phyla.</title>
        <authorList>
            <person name="Brown C.T."/>
            <person name="Hug L.A."/>
            <person name="Thomas B.C."/>
            <person name="Sharon I."/>
            <person name="Castelle C.J."/>
            <person name="Singh A."/>
            <person name="Wilkins M.J."/>
            <person name="Williams K.H."/>
            <person name="Banfield J.F."/>
        </authorList>
    </citation>
    <scope>NUCLEOTIDE SEQUENCE [LARGE SCALE GENOMIC DNA]</scope>
</reference>
<dbReference type="GO" id="GO:0003723">
    <property type="term" value="F:RNA binding"/>
    <property type="evidence" value="ECO:0007669"/>
    <property type="project" value="UniProtKB-UniRule"/>
</dbReference>
<dbReference type="GO" id="GO:0070930">
    <property type="term" value="P:trans-translation-dependent protein tagging"/>
    <property type="evidence" value="ECO:0007669"/>
    <property type="project" value="TreeGrafter"/>
</dbReference>
<evidence type="ECO:0000256" key="1">
    <source>
        <dbReference type="ARBA" id="ARBA00022490"/>
    </source>
</evidence>
<dbReference type="HAMAP" id="MF_00023">
    <property type="entry name" value="SmpB"/>
    <property type="match status" value="1"/>
</dbReference>
<dbReference type="Pfam" id="PF01668">
    <property type="entry name" value="SmpB"/>
    <property type="match status" value="1"/>
</dbReference>
<evidence type="ECO:0000256" key="2">
    <source>
        <dbReference type="ARBA" id="ARBA00022884"/>
    </source>
</evidence>
<dbReference type="InterPro" id="IPR000037">
    <property type="entry name" value="SsrA-bd_prot"/>
</dbReference>
<dbReference type="EMBL" id="LCKS01000009">
    <property type="protein sequence ID" value="KKU02667.1"/>
    <property type="molecule type" value="Genomic_DNA"/>
</dbReference>
<dbReference type="PANTHER" id="PTHR30308">
    <property type="entry name" value="TMRNA-BINDING COMPONENT OF TRANS-TRANSLATION TAGGING COMPLEX"/>
    <property type="match status" value="1"/>
</dbReference>
<protein>
    <recommendedName>
        <fullName evidence="3">SsrA-binding protein</fullName>
    </recommendedName>
    <alternativeName>
        <fullName evidence="3">Small protein B</fullName>
    </alternativeName>
</protein>
<evidence type="ECO:0000313" key="5">
    <source>
        <dbReference type="Proteomes" id="UP000034264"/>
    </source>
</evidence>
<proteinExistence type="inferred from homology"/>
<comment type="similarity">
    <text evidence="3">Belongs to the SmpB family.</text>
</comment>
<comment type="caution">
    <text evidence="4">The sequence shown here is derived from an EMBL/GenBank/DDBJ whole genome shotgun (WGS) entry which is preliminary data.</text>
</comment>
<dbReference type="PROSITE" id="PS01317">
    <property type="entry name" value="SSRP"/>
    <property type="match status" value="1"/>
</dbReference>
<comment type="subcellular location">
    <subcellularLocation>
        <location evidence="3">Cytoplasm</location>
    </subcellularLocation>
    <text evidence="3">The tmRNA-SmpB complex associates with stalled 70S ribosomes.</text>
</comment>
<dbReference type="Proteomes" id="UP000034264">
    <property type="component" value="Unassembled WGS sequence"/>
</dbReference>
<dbReference type="NCBIfam" id="NF003843">
    <property type="entry name" value="PRK05422.1"/>
    <property type="match status" value="1"/>
</dbReference>
<dbReference type="Gene3D" id="2.40.280.10">
    <property type="match status" value="1"/>
</dbReference>
<dbReference type="AlphaFoldDB" id="A0A0G1M3L8"/>
<gene>
    <name evidence="3" type="primary">smpB</name>
    <name evidence="4" type="ORF">UX05_C0009G0003</name>
</gene>
<accession>A0A0G1M3L8</accession>
<dbReference type="GO" id="GO:0070929">
    <property type="term" value="P:trans-translation"/>
    <property type="evidence" value="ECO:0007669"/>
    <property type="project" value="UniProtKB-UniRule"/>
</dbReference>
<sequence length="137" mass="15734">MKIVNDKAKFNYELGERIETGIALTGPEVKSVKLGQVDMSGAHVRIKDGAEIVGLHIYPYKHADNTNYDPTRSRKLLLHRREILGLLSKMKQGRLMLVPTAMYTKEGKIKLEIALARGKRKYEKREAIKKRDLDREM</sequence>
<comment type="function">
    <text evidence="3">Required for rescue of stalled ribosomes mediated by trans-translation. Binds to transfer-messenger RNA (tmRNA), required for stable association of tmRNA with ribosomes. tmRNA and SmpB together mimic tRNA shape, replacing the anticodon stem-loop with SmpB. tmRNA is encoded by the ssrA gene; the 2 termini fold to resemble tRNA(Ala) and it encodes a 'tag peptide', a short internal open reading frame. During trans-translation Ala-aminoacylated tmRNA acts like a tRNA, entering the A-site of stalled ribosomes, displacing the stalled mRNA. The ribosome then switches to translate the ORF on the tmRNA; the nascent peptide is terminated with the 'tag peptide' encoded by the tmRNA and targeted for degradation. The ribosome is freed to recommence translation, which seems to be the essential function of trans-translation.</text>
</comment>
<dbReference type="GO" id="GO:0005829">
    <property type="term" value="C:cytosol"/>
    <property type="evidence" value="ECO:0007669"/>
    <property type="project" value="TreeGrafter"/>
</dbReference>
<dbReference type="InterPro" id="IPR023620">
    <property type="entry name" value="SmpB"/>
</dbReference>
<dbReference type="InterPro" id="IPR020081">
    <property type="entry name" value="SsrA-bd_prot_CS"/>
</dbReference>